<protein>
    <submittedName>
        <fullName evidence="1">Uncharacterized protein</fullName>
    </submittedName>
</protein>
<sequence>MISPTKQEIFDNVRQEISIRANVEMSLLNAINYFCKEKFYVNRRKKKVNSVGLL</sequence>
<dbReference type="EMBL" id="JADYXP020000022">
    <property type="protein sequence ID" value="KAL0102538.1"/>
    <property type="molecule type" value="Genomic_DNA"/>
</dbReference>
<comment type="caution">
    <text evidence="1">The sequence shown here is derived from an EMBL/GenBank/DDBJ whole genome shotgun (WGS) entry which is preliminary data.</text>
</comment>
<proteinExistence type="predicted"/>
<keyword evidence="2" id="KW-1185">Reference proteome</keyword>
<evidence type="ECO:0000313" key="2">
    <source>
        <dbReference type="Proteomes" id="UP001430953"/>
    </source>
</evidence>
<name>A0AAW2EFQ2_9HYME</name>
<organism evidence="1 2">
    <name type="scientific">Cardiocondyla obscurior</name>
    <dbReference type="NCBI Taxonomy" id="286306"/>
    <lineage>
        <taxon>Eukaryota</taxon>
        <taxon>Metazoa</taxon>
        <taxon>Ecdysozoa</taxon>
        <taxon>Arthropoda</taxon>
        <taxon>Hexapoda</taxon>
        <taxon>Insecta</taxon>
        <taxon>Pterygota</taxon>
        <taxon>Neoptera</taxon>
        <taxon>Endopterygota</taxon>
        <taxon>Hymenoptera</taxon>
        <taxon>Apocrita</taxon>
        <taxon>Aculeata</taxon>
        <taxon>Formicoidea</taxon>
        <taxon>Formicidae</taxon>
        <taxon>Myrmicinae</taxon>
        <taxon>Cardiocondyla</taxon>
    </lineage>
</organism>
<gene>
    <name evidence="1" type="ORF">PUN28_018076</name>
</gene>
<dbReference type="AlphaFoldDB" id="A0AAW2EFQ2"/>
<reference evidence="1 2" key="1">
    <citation type="submission" date="2023-03" db="EMBL/GenBank/DDBJ databases">
        <title>High recombination rates correlate with genetic variation in Cardiocondyla obscurior ants.</title>
        <authorList>
            <person name="Errbii M."/>
        </authorList>
    </citation>
    <scope>NUCLEOTIDE SEQUENCE [LARGE SCALE GENOMIC DNA]</scope>
    <source>
        <strain evidence="1">Alpha-2009</strain>
        <tissue evidence="1">Whole body</tissue>
    </source>
</reference>
<evidence type="ECO:0000313" key="1">
    <source>
        <dbReference type="EMBL" id="KAL0102538.1"/>
    </source>
</evidence>
<accession>A0AAW2EFQ2</accession>
<dbReference type="Proteomes" id="UP001430953">
    <property type="component" value="Unassembled WGS sequence"/>
</dbReference>